<gene>
    <name evidence="9" type="ORF">EGW08_016772</name>
</gene>
<dbReference type="PROSITE" id="PS50089">
    <property type="entry name" value="ZF_RING_2"/>
    <property type="match status" value="1"/>
</dbReference>
<evidence type="ECO:0000256" key="2">
    <source>
        <dbReference type="ARBA" id="ARBA00022771"/>
    </source>
</evidence>
<dbReference type="InterPro" id="IPR001841">
    <property type="entry name" value="Znf_RING"/>
</dbReference>
<dbReference type="CDD" id="cd19756">
    <property type="entry name" value="Bbox2"/>
    <property type="match status" value="1"/>
</dbReference>
<dbReference type="AlphaFoldDB" id="A0A3S1AYJ2"/>
<keyword evidence="2 4" id="KW-0863">Zinc-finger</keyword>
<proteinExistence type="predicted"/>
<feature type="region of interest" description="Disordered" evidence="6">
    <location>
        <begin position="704"/>
        <end position="727"/>
    </location>
</feature>
<sequence length="974" mass="109351">MLKNTSNPDSISNQNFKSKLRSIYCDICGQIYRLPRILPCLHSFCTECILNLPTRSQSDDVILEDCYEEGHGGSAALVSPRIESDAGTILSHKHASSRDLCVGSARLARSRIRNATSEEHLMSAPLPSRAASGSRLHDVLPGAKAIHRSMSCRVEEFHLATGHPQYSTICRTSRSKPTQHDKTSSIKTASSFREELMQFRGRKSVSYNSVVTFKSPDNERFSRQMNQRAVSKNTRVIICPKCSRETQLSPDLHELPRNFILDRLVRKTQPLRTVENADIAVYNNAREYDSREQMQRFGMEDYENKRVHANVNSDSIDDRRNGQINSGSNFSPYQENTGLCDEQSFQETKLSTPHKAVNPMKFDNTERTGESLHLVNNVGSLEVEPKSFHDENGGVERCEKAKSEGTSKGSEMKENAAKRIVKKLKLPKLYQFGKLFSCSSGANTRSSSDMKERPADLSHQQENTHTEMLENANENHGKNSDKLENDYGLPNSKCGNSVTNNDKRFSDMDNSKDDSYANSSNKTNNNNGSSISDCSSIANITNSSSSSSNTNNSYSSSSVDGGSFSCLSITSNKNSNPSNGNEMNALDASNANANNHQRSHLTDHRTSYHQTHKVSSIDTPLYVNTNEMSTMDSSPYITTNEISTMDNSPYVTTNEMSTMDNSSYITPNEMSTMSTSPHILPVTQTSYPDRYHISCTASIMPVAREKGDPKSKEGGRHGTRPRDDLSLWEMDLNPGHRSYHREDVHTLPRKQSMLSDQNIAGRRFTGENLFQRPHNGSQTKNMNLEPQSLMCDTHSGQELNMFCLGCEECVCQVCVFKRHTGHDCRPVTTQLFKQQMEDVDNLIRKAVPNVKDIEQRLLDLEQQRTKVKDRAVEVAKEVNDFMNSYFDALEKHKVNLLSKISRHRQRGCNQQFPNFWQSSRPPSIGIYILCLSSVRVGRVSTLRMTVCDKDGAPSSGFDVIVKAWLCPLKEHFGK</sequence>
<dbReference type="PANTHER" id="PTHR25462:SF296">
    <property type="entry name" value="MEIOTIC P26, ISOFORM F"/>
    <property type="match status" value="1"/>
</dbReference>
<dbReference type="EMBL" id="RQTK01000740">
    <property type="protein sequence ID" value="RUS75474.1"/>
    <property type="molecule type" value="Genomic_DNA"/>
</dbReference>
<keyword evidence="1" id="KW-0479">Metal-binding</keyword>
<feature type="compositionally biased region" description="Basic and acidic residues" evidence="6">
    <location>
        <begin position="704"/>
        <end position="725"/>
    </location>
</feature>
<dbReference type="SMART" id="SM00336">
    <property type="entry name" value="BBOX"/>
    <property type="match status" value="1"/>
</dbReference>
<dbReference type="InterPro" id="IPR047153">
    <property type="entry name" value="TRIM45/56/19-like"/>
</dbReference>
<feature type="compositionally biased region" description="Basic and acidic residues" evidence="6">
    <location>
        <begin position="462"/>
        <end position="485"/>
    </location>
</feature>
<dbReference type="Gene3D" id="3.30.160.60">
    <property type="entry name" value="Classic Zinc Finger"/>
    <property type="match status" value="1"/>
</dbReference>
<feature type="domain" description="B box-type" evidence="8">
    <location>
        <begin position="786"/>
        <end position="827"/>
    </location>
</feature>
<evidence type="ECO:0000313" key="10">
    <source>
        <dbReference type="Proteomes" id="UP000271974"/>
    </source>
</evidence>
<dbReference type="InterPro" id="IPR017907">
    <property type="entry name" value="Znf_RING_CS"/>
</dbReference>
<dbReference type="InterPro" id="IPR013083">
    <property type="entry name" value="Znf_RING/FYVE/PHD"/>
</dbReference>
<name>A0A3S1AYJ2_ELYCH</name>
<evidence type="ECO:0000256" key="1">
    <source>
        <dbReference type="ARBA" id="ARBA00022723"/>
    </source>
</evidence>
<evidence type="ECO:0000259" key="7">
    <source>
        <dbReference type="PROSITE" id="PS50089"/>
    </source>
</evidence>
<feature type="region of interest" description="Disordered" evidence="6">
    <location>
        <begin position="384"/>
        <end position="414"/>
    </location>
</feature>
<dbReference type="InterPro" id="IPR000315">
    <property type="entry name" value="Znf_B-box"/>
</dbReference>
<feature type="coiled-coil region" evidence="5">
    <location>
        <begin position="850"/>
        <end position="877"/>
    </location>
</feature>
<feature type="compositionally biased region" description="Basic and acidic residues" evidence="6">
    <location>
        <begin position="501"/>
        <end position="515"/>
    </location>
</feature>
<evidence type="ECO:0000313" key="9">
    <source>
        <dbReference type="EMBL" id="RUS75474.1"/>
    </source>
</evidence>
<reference evidence="9 10" key="1">
    <citation type="submission" date="2019-01" db="EMBL/GenBank/DDBJ databases">
        <title>A draft genome assembly of the solar-powered sea slug Elysia chlorotica.</title>
        <authorList>
            <person name="Cai H."/>
            <person name="Li Q."/>
            <person name="Fang X."/>
            <person name="Li J."/>
            <person name="Curtis N.E."/>
            <person name="Altenburger A."/>
            <person name="Shibata T."/>
            <person name="Feng M."/>
            <person name="Maeda T."/>
            <person name="Schwartz J.A."/>
            <person name="Shigenobu S."/>
            <person name="Lundholm N."/>
            <person name="Nishiyama T."/>
            <person name="Yang H."/>
            <person name="Hasebe M."/>
            <person name="Li S."/>
            <person name="Pierce S.K."/>
            <person name="Wang J."/>
        </authorList>
    </citation>
    <scope>NUCLEOTIDE SEQUENCE [LARGE SCALE GENOMIC DNA]</scope>
    <source>
        <strain evidence="9">EC2010</strain>
        <tissue evidence="9">Whole organism of an adult</tissue>
    </source>
</reference>
<dbReference type="PANTHER" id="PTHR25462">
    <property type="entry name" value="BONUS, ISOFORM C-RELATED"/>
    <property type="match status" value="1"/>
</dbReference>
<dbReference type="SUPFAM" id="SSF57845">
    <property type="entry name" value="B-box zinc-binding domain"/>
    <property type="match status" value="1"/>
</dbReference>
<keyword evidence="10" id="KW-1185">Reference proteome</keyword>
<keyword evidence="3" id="KW-0862">Zinc</keyword>
<dbReference type="Pfam" id="PF00643">
    <property type="entry name" value="zf-B_box"/>
    <property type="match status" value="1"/>
</dbReference>
<keyword evidence="5" id="KW-0175">Coiled coil</keyword>
<feature type="region of interest" description="Disordered" evidence="6">
    <location>
        <begin position="440"/>
        <end position="531"/>
    </location>
</feature>
<evidence type="ECO:0000259" key="8">
    <source>
        <dbReference type="PROSITE" id="PS50119"/>
    </source>
</evidence>
<dbReference type="PROSITE" id="PS00518">
    <property type="entry name" value="ZF_RING_1"/>
    <property type="match status" value="1"/>
</dbReference>
<evidence type="ECO:0000256" key="3">
    <source>
        <dbReference type="ARBA" id="ARBA00022833"/>
    </source>
</evidence>
<dbReference type="Gene3D" id="3.30.40.10">
    <property type="entry name" value="Zinc/RING finger domain, C3HC4 (zinc finger)"/>
    <property type="match status" value="1"/>
</dbReference>
<dbReference type="PROSITE" id="PS50119">
    <property type="entry name" value="ZF_BBOX"/>
    <property type="match status" value="1"/>
</dbReference>
<evidence type="ECO:0000256" key="4">
    <source>
        <dbReference type="PROSITE-ProRule" id="PRU00024"/>
    </source>
</evidence>
<dbReference type="GO" id="GO:0008270">
    <property type="term" value="F:zinc ion binding"/>
    <property type="evidence" value="ECO:0007669"/>
    <property type="project" value="UniProtKB-KW"/>
</dbReference>
<evidence type="ECO:0008006" key="11">
    <source>
        <dbReference type="Google" id="ProtNLM"/>
    </source>
</evidence>
<organism evidence="9 10">
    <name type="scientific">Elysia chlorotica</name>
    <name type="common">Eastern emerald elysia</name>
    <name type="synonym">Sea slug</name>
    <dbReference type="NCBI Taxonomy" id="188477"/>
    <lineage>
        <taxon>Eukaryota</taxon>
        <taxon>Metazoa</taxon>
        <taxon>Spiralia</taxon>
        <taxon>Lophotrochozoa</taxon>
        <taxon>Mollusca</taxon>
        <taxon>Gastropoda</taxon>
        <taxon>Heterobranchia</taxon>
        <taxon>Euthyneura</taxon>
        <taxon>Panpulmonata</taxon>
        <taxon>Sacoglossa</taxon>
        <taxon>Placobranchoidea</taxon>
        <taxon>Plakobranchidae</taxon>
        <taxon>Elysia</taxon>
    </lineage>
</organism>
<dbReference type="InterPro" id="IPR027370">
    <property type="entry name" value="Znf-RING_euk"/>
</dbReference>
<feature type="domain" description="RING-type" evidence="7">
    <location>
        <begin position="25"/>
        <end position="66"/>
    </location>
</feature>
<dbReference type="OrthoDB" id="264520at2759"/>
<dbReference type="Proteomes" id="UP000271974">
    <property type="component" value="Unassembled WGS sequence"/>
</dbReference>
<comment type="caution">
    <text evidence="9">The sequence shown here is derived from an EMBL/GenBank/DDBJ whole genome shotgun (WGS) entry which is preliminary data.</text>
</comment>
<dbReference type="SUPFAM" id="SSF57850">
    <property type="entry name" value="RING/U-box"/>
    <property type="match status" value="1"/>
</dbReference>
<dbReference type="STRING" id="188477.A0A3S1AYJ2"/>
<feature type="compositionally biased region" description="Low complexity" evidence="6">
    <location>
        <begin position="516"/>
        <end position="531"/>
    </location>
</feature>
<protein>
    <recommendedName>
        <fullName evidence="11">B box-type domain-containing protein</fullName>
    </recommendedName>
</protein>
<accession>A0A3S1AYJ2</accession>
<dbReference type="Pfam" id="PF13445">
    <property type="entry name" value="zf-RING_UBOX"/>
    <property type="match status" value="1"/>
</dbReference>
<evidence type="ECO:0000256" key="6">
    <source>
        <dbReference type="SAM" id="MobiDB-lite"/>
    </source>
</evidence>
<evidence type="ECO:0000256" key="5">
    <source>
        <dbReference type="SAM" id="Coils"/>
    </source>
</evidence>